<evidence type="ECO:0000256" key="3">
    <source>
        <dbReference type="ARBA" id="ARBA00023295"/>
    </source>
</evidence>
<evidence type="ECO:0000256" key="2">
    <source>
        <dbReference type="ARBA" id="ARBA00022801"/>
    </source>
</evidence>
<dbReference type="InterPro" id="IPR004888">
    <property type="entry name" value="Glycoside_hydrolase_63"/>
</dbReference>
<keyword evidence="2" id="KW-0378">Hydrolase</keyword>
<dbReference type="Pfam" id="PF22422">
    <property type="entry name" value="MGH1-like_GH"/>
    <property type="match status" value="1"/>
</dbReference>
<dbReference type="InterPro" id="IPR012341">
    <property type="entry name" value="6hp_glycosidase-like_sf"/>
</dbReference>
<dbReference type="Proteomes" id="UP001205337">
    <property type="component" value="Unassembled WGS sequence"/>
</dbReference>
<evidence type="ECO:0000259" key="4">
    <source>
        <dbReference type="Pfam" id="PF22422"/>
    </source>
</evidence>
<dbReference type="RefSeq" id="WP_258799274.1">
    <property type="nucleotide sequence ID" value="NZ_JANTHX010000008.1"/>
</dbReference>
<evidence type="ECO:0000256" key="1">
    <source>
        <dbReference type="ARBA" id="ARBA00010833"/>
    </source>
</evidence>
<gene>
    <name evidence="5" type="ORF">NUH29_11355</name>
</gene>
<evidence type="ECO:0000313" key="5">
    <source>
        <dbReference type="EMBL" id="MCS0500141.1"/>
    </source>
</evidence>
<organism evidence="5 6">
    <name type="scientific">Protaetiibacter mangrovi</name>
    <dbReference type="NCBI Taxonomy" id="2970926"/>
    <lineage>
        <taxon>Bacteria</taxon>
        <taxon>Bacillati</taxon>
        <taxon>Actinomycetota</taxon>
        <taxon>Actinomycetes</taxon>
        <taxon>Micrococcales</taxon>
        <taxon>Microbacteriaceae</taxon>
        <taxon>Protaetiibacter</taxon>
    </lineage>
</organism>
<dbReference type="InterPro" id="IPR008928">
    <property type="entry name" value="6-hairpin_glycosidase_sf"/>
</dbReference>
<comment type="caution">
    <text evidence="5">The sequence shown here is derived from an EMBL/GenBank/DDBJ whole genome shotgun (WGS) entry which is preliminary data.</text>
</comment>
<keyword evidence="6" id="KW-1185">Reference proteome</keyword>
<proteinExistence type="inferred from homology"/>
<dbReference type="SUPFAM" id="SSF48208">
    <property type="entry name" value="Six-hairpin glycosidases"/>
    <property type="match status" value="1"/>
</dbReference>
<evidence type="ECO:0000313" key="6">
    <source>
        <dbReference type="Proteomes" id="UP001205337"/>
    </source>
</evidence>
<dbReference type="EMBL" id="JANTHX010000008">
    <property type="protein sequence ID" value="MCS0500141.1"/>
    <property type="molecule type" value="Genomic_DNA"/>
</dbReference>
<dbReference type="Gene3D" id="1.50.10.10">
    <property type="match status" value="1"/>
</dbReference>
<comment type="similarity">
    <text evidence="1">Belongs to the glycosyl hydrolase 63 family.</text>
</comment>
<dbReference type="GO" id="GO:0016798">
    <property type="term" value="F:hydrolase activity, acting on glycosyl bonds"/>
    <property type="evidence" value="ECO:0007669"/>
    <property type="project" value="UniProtKB-KW"/>
</dbReference>
<protein>
    <submittedName>
        <fullName evidence="5">Trehalase family glycosidase</fullName>
    </submittedName>
</protein>
<sequence length="423" mass="48807">MTIDRYIPLLREYILASAPQMMREPAGHITHPYIVPSSPDSPYYSVHLWDWDSWLTSVALAQVEAETETGRFAQYEQGAVLNFLEHTGDDGQMPVQMHPDGYLRHGDFGSDEQYGLHQNMHKPVIVQHAALLARRSGDVEWLRPHLPRLEAFLTRYLDVHLHAPTGLAYWQTDFAVGVDNDPSVYYRPAASTAAIYLNSLLYRELLAFGELLEAFDDLTAANRWRRRAEDLKDAVVRHCWDERDGTFYSADLALRPVDDGDWLHSGAPRHWDSLLLRIDNWSSFLPMWAGMATQEQAQRMVQRSRETRTFNANYGVRTLSALEKMYDLRASNNPSNWLGPIWGISNYLVFRGLQKYGFLDDARELAEKTVMLFGRDLEQNGCLHEYYHPDSGEPIMTRNFQNWNFLVLQMIAFLEDRAVASEF</sequence>
<dbReference type="PANTHER" id="PTHR10412">
    <property type="entry name" value="MANNOSYL-OLIGOSACCHARIDE GLUCOSIDASE"/>
    <property type="match status" value="1"/>
</dbReference>
<reference evidence="5 6" key="1">
    <citation type="submission" date="2022-08" db="EMBL/GenBank/DDBJ databases">
        <authorList>
            <person name="Li F."/>
        </authorList>
    </citation>
    <scope>NUCLEOTIDE SEQUENCE [LARGE SCALE GENOMIC DNA]</scope>
    <source>
        <strain evidence="5 6">10F1B-8-1</strain>
    </source>
</reference>
<dbReference type="PANTHER" id="PTHR10412:SF11">
    <property type="entry name" value="MANNOSYL-OLIGOSACCHARIDE GLUCOSIDASE"/>
    <property type="match status" value="1"/>
</dbReference>
<name>A0ABT1ZHF9_9MICO</name>
<feature type="domain" description="Mannosylglycerate hydrolase MGH1-like glycoside hydrolase" evidence="4">
    <location>
        <begin position="47"/>
        <end position="400"/>
    </location>
</feature>
<accession>A0ABT1ZHF9</accession>
<keyword evidence="3 5" id="KW-0326">Glycosidase</keyword>
<dbReference type="InterPro" id="IPR054491">
    <property type="entry name" value="MGH1-like_GH"/>
</dbReference>